<keyword evidence="2" id="KW-1185">Reference proteome</keyword>
<reference evidence="1" key="1">
    <citation type="submission" date="2024-02" db="EMBL/GenBank/DDBJ databases">
        <title>Metagenome Assembled Genome of Zalaria obscura JY119.</title>
        <authorList>
            <person name="Vighnesh L."/>
            <person name="Jagadeeshwari U."/>
            <person name="Venkata Ramana C."/>
            <person name="Sasikala C."/>
        </authorList>
    </citation>
    <scope>NUCLEOTIDE SEQUENCE</scope>
    <source>
        <strain evidence="1">JY119</strain>
    </source>
</reference>
<proteinExistence type="predicted"/>
<evidence type="ECO:0000313" key="1">
    <source>
        <dbReference type="EMBL" id="KAK8194193.1"/>
    </source>
</evidence>
<protein>
    <submittedName>
        <fullName evidence="1">Uncharacterized protein</fullName>
    </submittedName>
</protein>
<dbReference type="Proteomes" id="UP001320706">
    <property type="component" value="Unassembled WGS sequence"/>
</dbReference>
<gene>
    <name evidence="1" type="ORF">M8818_007381</name>
</gene>
<organism evidence="1 2">
    <name type="scientific">Zalaria obscura</name>
    <dbReference type="NCBI Taxonomy" id="2024903"/>
    <lineage>
        <taxon>Eukaryota</taxon>
        <taxon>Fungi</taxon>
        <taxon>Dikarya</taxon>
        <taxon>Ascomycota</taxon>
        <taxon>Pezizomycotina</taxon>
        <taxon>Dothideomycetes</taxon>
        <taxon>Dothideomycetidae</taxon>
        <taxon>Dothideales</taxon>
        <taxon>Zalariaceae</taxon>
        <taxon>Zalaria</taxon>
    </lineage>
</organism>
<dbReference type="EMBL" id="JAMKPW020000043">
    <property type="protein sequence ID" value="KAK8194193.1"/>
    <property type="molecule type" value="Genomic_DNA"/>
</dbReference>
<comment type="caution">
    <text evidence="1">The sequence shown here is derived from an EMBL/GenBank/DDBJ whole genome shotgun (WGS) entry which is preliminary data.</text>
</comment>
<name>A0ACC3S3Z6_9PEZI</name>
<accession>A0ACC3S3Z6</accession>
<evidence type="ECO:0000313" key="2">
    <source>
        <dbReference type="Proteomes" id="UP001320706"/>
    </source>
</evidence>
<sequence>MESEEGANRALSQALELDALQDTSTTIGPASRYSPCTPHDAVSHCEKTVYGLASSKAPYCCMKTPLMDTLLPTEEPKEMALSREVEPHTTPPVDVAAHPFAGRLGGNQRFALPPSSPSQEQLNPDSYRDPPWSAILSLHGFRSPSLYKLAFIEGVGTFLQTFISGLVGVGLVPTVTETSLGPVATVAIAALAQWPLISLFIYAAGPVTGAHFNPLITIGAFCARLSSLPRTVLYVLFQILGAVVGAFMLRAVLQLSPAELVIVPGCFIDTSLVSSGSA</sequence>